<dbReference type="AlphaFoldDB" id="A0A1A9GQW7"/>
<dbReference type="PANTHER" id="PTHR30292">
    <property type="entry name" value="UNCHARACTERIZED PROTEIN YBGL-RELATED"/>
    <property type="match status" value="1"/>
</dbReference>
<name>A0A1A9GQW7_9ACTN</name>
<reference evidence="1 2" key="1">
    <citation type="submission" date="2016-03" db="EMBL/GenBank/DDBJ databases">
        <title>Complete genome sequence of a soil Actinobacterium, Nocardioides dokdonensis FR1436.</title>
        <authorList>
            <person name="Kwon S.-K."/>
            <person name="Kim K."/>
            <person name="Kim J.F."/>
        </authorList>
    </citation>
    <scope>NUCLEOTIDE SEQUENCE [LARGE SCALE GENOMIC DNA]</scope>
    <source>
        <strain evidence="1 2">FR1436</strain>
    </source>
</reference>
<gene>
    <name evidence="1" type="ORF">I601_3644</name>
</gene>
<dbReference type="Gene3D" id="3.20.20.370">
    <property type="entry name" value="Glycoside hydrolase/deacetylase"/>
    <property type="match status" value="1"/>
</dbReference>
<protein>
    <submittedName>
        <fullName evidence="1">LamB/YcsF family protein</fullName>
    </submittedName>
</protein>
<dbReference type="STRING" id="1300347.I601_3644"/>
<dbReference type="SUPFAM" id="SSF88713">
    <property type="entry name" value="Glycoside hydrolase/deacetylase"/>
    <property type="match status" value="1"/>
</dbReference>
<evidence type="ECO:0000313" key="2">
    <source>
        <dbReference type="Proteomes" id="UP000077868"/>
    </source>
</evidence>
<dbReference type="Pfam" id="PF03746">
    <property type="entry name" value="LamB_YcsF"/>
    <property type="match status" value="1"/>
</dbReference>
<dbReference type="InterPro" id="IPR005501">
    <property type="entry name" value="LamB/YcsF/PxpA-like"/>
</dbReference>
<dbReference type="Proteomes" id="UP000077868">
    <property type="component" value="Chromosome"/>
</dbReference>
<accession>A0A1A9GQW7</accession>
<evidence type="ECO:0000313" key="1">
    <source>
        <dbReference type="EMBL" id="ANH40050.1"/>
    </source>
</evidence>
<dbReference type="CDD" id="cd10787">
    <property type="entry name" value="LamB_YcsF_like"/>
    <property type="match status" value="1"/>
</dbReference>
<dbReference type="InterPro" id="IPR011330">
    <property type="entry name" value="Glyco_hydro/deAcase_b/a-brl"/>
</dbReference>
<dbReference type="GO" id="GO:0005975">
    <property type="term" value="P:carbohydrate metabolic process"/>
    <property type="evidence" value="ECO:0007669"/>
    <property type="project" value="InterPro"/>
</dbReference>
<dbReference type="PATRIC" id="fig|1300347.3.peg.3655"/>
<dbReference type="EMBL" id="CP015079">
    <property type="protein sequence ID" value="ANH40050.1"/>
    <property type="molecule type" value="Genomic_DNA"/>
</dbReference>
<organism evidence="1 2">
    <name type="scientific">Nocardioides dokdonensis FR1436</name>
    <dbReference type="NCBI Taxonomy" id="1300347"/>
    <lineage>
        <taxon>Bacteria</taxon>
        <taxon>Bacillati</taxon>
        <taxon>Actinomycetota</taxon>
        <taxon>Actinomycetes</taxon>
        <taxon>Propionibacteriales</taxon>
        <taxon>Nocardioidaceae</taxon>
        <taxon>Nocardioides</taxon>
    </lineage>
</organism>
<dbReference type="NCBIfam" id="NF003814">
    <property type="entry name" value="PRK05406.1-3"/>
    <property type="match status" value="1"/>
</dbReference>
<dbReference type="KEGG" id="ndk:I601_3644"/>
<keyword evidence="2" id="KW-1185">Reference proteome</keyword>
<sequence>MAPTYGVADSVPHMRYVDLNADLGEEVTDDAALLRVVSSANLACGYHAGSPAIMRAVCDEAVRRGVSIGAQVSYADREHFGRRALDVDPDVLREQVADQVGTLTQIAERAGTSVRYVKPHGALYHRTMDDPEQAAAVLSGSGDLPVLGMAGQLLDLATARGRTVRHEGFPDRGYTPQGRLVPRDQPGALLDDPDAIARHALALLERGQRHDSLCVHGDSPGAVAHARAVRAALESAGWTLRGL</sequence>
<dbReference type="PANTHER" id="PTHR30292:SF0">
    <property type="entry name" value="5-OXOPROLINASE SUBUNIT A"/>
    <property type="match status" value="1"/>
</dbReference>
<proteinExistence type="predicted"/>